<keyword evidence="14" id="KW-0256">Endoplasmic reticulum</keyword>
<evidence type="ECO:0000256" key="10">
    <source>
        <dbReference type="ARBA" id="ARBA00023136"/>
    </source>
</evidence>
<feature type="transmembrane region" description="Helical" evidence="14">
    <location>
        <begin position="123"/>
        <end position="151"/>
    </location>
</feature>
<evidence type="ECO:0000313" key="15">
    <source>
        <dbReference type="EMBL" id="KAK9865648.1"/>
    </source>
</evidence>
<evidence type="ECO:0000256" key="7">
    <source>
        <dbReference type="ARBA" id="ARBA00022832"/>
    </source>
</evidence>
<dbReference type="EC" id="4.2.1.134" evidence="4 14"/>
<evidence type="ECO:0000256" key="4">
    <source>
        <dbReference type="ARBA" id="ARBA00013122"/>
    </source>
</evidence>
<dbReference type="EMBL" id="JALJOV010000230">
    <property type="protein sequence ID" value="KAK9865648.1"/>
    <property type="molecule type" value="Genomic_DNA"/>
</dbReference>
<dbReference type="AlphaFoldDB" id="A0AAW1TA04"/>
<evidence type="ECO:0000256" key="14">
    <source>
        <dbReference type="RuleBase" id="RU363109"/>
    </source>
</evidence>
<feature type="transmembrane region" description="Helical" evidence="14">
    <location>
        <begin position="7"/>
        <end position="25"/>
    </location>
</feature>
<evidence type="ECO:0000256" key="8">
    <source>
        <dbReference type="ARBA" id="ARBA00022989"/>
    </source>
</evidence>
<gene>
    <name evidence="15" type="ORF">WJX84_005995</name>
</gene>
<dbReference type="Proteomes" id="UP001485043">
    <property type="component" value="Unassembled WGS sequence"/>
</dbReference>
<comment type="pathway">
    <text evidence="2 14">Lipid metabolism; fatty acid biosynthesis.</text>
</comment>
<dbReference type="PANTHER" id="PTHR11035">
    <property type="entry name" value="VERY-LONG-CHAIN (3R)-3-HYDROXYACYL-COA DEHYDRATASE"/>
    <property type="match status" value="1"/>
</dbReference>
<sequence>MPSLRSVYLFLYNSVLCYGWCYILYQAVVSWISGWAPAGLWEVVEIPLKVFQTAALLEIFHSLFGIVRAPLLTSALTRYEKGLRIGGLSLPFNFQSMLVAWGLSEAIRYSFFSVKESRTPPYWLTWLRFSAFLVLYPMGVASEMALVRLAYPAISEQRIFCFDMPNRLNFGLDYPVCCLLLTALYLPGLPFLFTHMLKQRSKILGKTALKQA</sequence>
<evidence type="ECO:0000256" key="2">
    <source>
        <dbReference type="ARBA" id="ARBA00005194"/>
    </source>
</evidence>
<comment type="caution">
    <text evidence="15">The sequence shown here is derived from an EMBL/GenBank/DDBJ whole genome shotgun (WGS) entry which is preliminary data.</text>
</comment>
<keyword evidence="10 14" id="KW-0472">Membrane</keyword>
<evidence type="ECO:0000256" key="1">
    <source>
        <dbReference type="ARBA" id="ARBA00004141"/>
    </source>
</evidence>
<dbReference type="GO" id="GO:0042761">
    <property type="term" value="P:very long-chain fatty acid biosynthetic process"/>
    <property type="evidence" value="ECO:0007669"/>
    <property type="project" value="TreeGrafter"/>
</dbReference>
<keyword evidence="12 14" id="KW-0456">Lyase</keyword>
<dbReference type="GO" id="GO:0030148">
    <property type="term" value="P:sphingolipid biosynthetic process"/>
    <property type="evidence" value="ECO:0007669"/>
    <property type="project" value="TreeGrafter"/>
</dbReference>
<comment type="caution">
    <text evidence="14">Lacks conserved residue(s) required for the propagation of feature annotation.</text>
</comment>
<dbReference type="Pfam" id="PF04387">
    <property type="entry name" value="PTPLA"/>
    <property type="match status" value="1"/>
</dbReference>
<keyword evidence="8 14" id="KW-1133">Transmembrane helix</keyword>
<evidence type="ECO:0000313" key="16">
    <source>
        <dbReference type="Proteomes" id="UP001485043"/>
    </source>
</evidence>
<evidence type="ECO:0000256" key="3">
    <source>
        <dbReference type="ARBA" id="ARBA00007811"/>
    </source>
</evidence>
<dbReference type="GO" id="GO:0030497">
    <property type="term" value="P:fatty acid elongation"/>
    <property type="evidence" value="ECO:0007669"/>
    <property type="project" value="TreeGrafter"/>
</dbReference>
<reference evidence="15 16" key="1">
    <citation type="journal article" date="2024" name="Nat. Commun.">
        <title>Phylogenomics reveals the evolutionary origins of lichenization in chlorophyte algae.</title>
        <authorList>
            <person name="Puginier C."/>
            <person name="Libourel C."/>
            <person name="Otte J."/>
            <person name="Skaloud P."/>
            <person name="Haon M."/>
            <person name="Grisel S."/>
            <person name="Petersen M."/>
            <person name="Berrin J.G."/>
            <person name="Delaux P.M."/>
            <person name="Dal Grande F."/>
            <person name="Keller J."/>
        </authorList>
    </citation>
    <scope>NUCLEOTIDE SEQUENCE [LARGE SCALE GENOMIC DNA]</scope>
    <source>
        <strain evidence="15 16">SAG 2523</strain>
    </source>
</reference>
<keyword evidence="6 14" id="KW-0812">Transmembrane</keyword>
<feature type="transmembrane region" description="Helical" evidence="14">
    <location>
        <begin position="172"/>
        <end position="193"/>
    </location>
</feature>
<evidence type="ECO:0000256" key="12">
    <source>
        <dbReference type="ARBA" id="ARBA00023239"/>
    </source>
</evidence>
<keyword evidence="11 14" id="KW-0275">Fatty acid biosynthesis</keyword>
<keyword evidence="9 14" id="KW-0443">Lipid metabolism</keyword>
<comment type="catalytic activity">
    <reaction evidence="13 14">
        <text>a very-long-chain (3R)-3-hydroxyacyl-CoA = a very-long-chain (2E)-enoyl-CoA + H2O</text>
        <dbReference type="Rhea" id="RHEA:45812"/>
        <dbReference type="ChEBI" id="CHEBI:15377"/>
        <dbReference type="ChEBI" id="CHEBI:83728"/>
        <dbReference type="ChEBI" id="CHEBI:85440"/>
        <dbReference type="EC" id="4.2.1.134"/>
    </reaction>
</comment>
<evidence type="ECO:0000256" key="11">
    <source>
        <dbReference type="ARBA" id="ARBA00023160"/>
    </source>
</evidence>
<evidence type="ECO:0000256" key="13">
    <source>
        <dbReference type="ARBA" id="ARBA00036671"/>
    </source>
</evidence>
<name>A0AAW1TA04_9CHLO</name>
<keyword evidence="16" id="KW-1185">Reference proteome</keyword>
<keyword evidence="5 14" id="KW-0444">Lipid biosynthesis</keyword>
<dbReference type="GO" id="GO:0005789">
    <property type="term" value="C:endoplasmic reticulum membrane"/>
    <property type="evidence" value="ECO:0007669"/>
    <property type="project" value="UniProtKB-SubCell"/>
</dbReference>
<comment type="subcellular location">
    <subcellularLocation>
        <location evidence="14">Endoplasmic reticulum membrane</location>
        <topology evidence="14">Multi-pass membrane protein</topology>
    </subcellularLocation>
    <subcellularLocation>
        <location evidence="1">Membrane</location>
        <topology evidence="1">Multi-pass membrane protein</topology>
    </subcellularLocation>
</comment>
<dbReference type="InterPro" id="IPR007482">
    <property type="entry name" value="Tyr_Pase-like_PTPLA"/>
</dbReference>
<comment type="similarity">
    <text evidence="3 14">Belongs to the very long-chain fatty acids dehydratase HACD family.</text>
</comment>
<evidence type="ECO:0000256" key="9">
    <source>
        <dbReference type="ARBA" id="ARBA00023098"/>
    </source>
</evidence>
<comment type="function">
    <text evidence="14">Catalyzes the third of the four reactions of the long-chain fatty acids elongation cycle. This endoplasmic reticulum-bound enzymatic process, allows the addition of two carbons to the chain of long- and very long-chain fatty acids/VLCFAs per cycle. This enzyme catalyzes the dehydration of the 3-hydroxyacyl-CoA intermediate into trans-2,3-enoyl-CoA, within each cycle of fatty acid elongation. Thereby, it participates to the production of VLCFAs of different chain lengths that are involved in multiple biological processes as precursors of membrane lipids and lipid mediators.</text>
</comment>
<dbReference type="GO" id="GO:0102158">
    <property type="term" value="F:very-long-chain (3R)-3-hydroxyacyl-CoA dehydratase activity"/>
    <property type="evidence" value="ECO:0007669"/>
    <property type="project" value="UniProtKB-EC"/>
</dbReference>
<keyword evidence="7 14" id="KW-0276">Fatty acid metabolism</keyword>
<proteinExistence type="inferred from homology"/>
<protein>
    <recommendedName>
        <fullName evidence="4 14">Very-long-chain (3R)-3-hydroxyacyl-CoA dehydratase</fullName>
        <ecNumber evidence="4 14">4.2.1.134</ecNumber>
    </recommendedName>
</protein>
<feature type="transmembrane region" description="Helical" evidence="14">
    <location>
        <begin position="50"/>
        <end position="71"/>
    </location>
</feature>
<organism evidence="15 16">
    <name type="scientific">Apatococcus fuscideae</name>
    <dbReference type="NCBI Taxonomy" id="2026836"/>
    <lineage>
        <taxon>Eukaryota</taxon>
        <taxon>Viridiplantae</taxon>
        <taxon>Chlorophyta</taxon>
        <taxon>core chlorophytes</taxon>
        <taxon>Trebouxiophyceae</taxon>
        <taxon>Chlorellales</taxon>
        <taxon>Chlorellaceae</taxon>
        <taxon>Apatococcus</taxon>
    </lineage>
</organism>
<evidence type="ECO:0000256" key="6">
    <source>
        <dbReference type="ARBA" id="ARBA00022692"/>
    </source>
</evidence>
<dbReference type="PANTHER" id="PTHR11035:SF3">
    <property type="entry name" value="VERY-LONG-CHAIN (3R)-3-HYDROXYACYL-COA DEHYDRATASE"/>
    <property type="match status" value="1"/>
</dbReference>
<accession>A0AAW1TA04</accession>
<evidence type="ECO:0000256" key="5">
    <source>
        <dbReference type="ARBA" id="ARBA00022516"/>
    </source>
</evidence>